<protein>
    <submittedName>
        <fullName evidence="2">Uncharacterized protein</fullName>
    </submittedName>
</protein>
<dbReference type="PANTHER" id="PTHR13146:SF3">
    <property type="entry name" value="EAMA DOMAIN-CONTAINING PROTEIN"/>
    <property type="match status" value="1"/>
</dbReference>
<feature type="transmembrane region" description="Helical" evidence="1">
    <location>
        <begin position="102"/>
        <end position="123"/>
    </location>
</feature>
<name>A0AAW1PLX1_9CHLO</name>
<feature type="transmembrane region" description="Helical" evidence="1">
    <location>
        <begin position="188"/>
        <end position="207"/>
    </location>
</feature>
<dbReference type="Proteomes" id="UP001489004">
    <property type="component" value="Unassembled WGS sequence"/>
</dbReference>
<sequence>MASYLPPVIGLVTSGVGYNVIRKLLFQLPGVGLHGEQHTFTKPFLILQGIGLRYISASISLVISSSSVVFTALLAIFVGALQMVLEEWLLGGSYKLHPLQLLGCEGVIGVVFMAGIAMPIAHFTPGDDVDGRYENSQDTLVMLRQNASIRDLNAALLLCSLVTNWTGCVVTARLGSVFRSVLMTVRTGLVWAIDLAIYYAGIGHGLLGERWASGSPLELVGLVMSVAGVVLYAQGNSRVARAHAMVKEASLQPHHQHAWRIVRDVFLPQHRHLPLDHPSQAAAAALAHNQTFPSGVDLRARVKCRVSFLRTLFARSSWLLAAHEVDPALNVGMSSFRELYPRLPHALAVPETVADDDNEALLPTEEVPLDA</sequence>
<reference evidence="2 3" key="1">
    <citation type="journal article" date="2024" name="Nat. Commun.">
        <title>Phylogenomics reveals the evolutionary origins of lichenization in chlorophyte algae.</title>
        <authorList>
            <person name="Puginier C."/>
            <person name="Libourel C."/>
            <person name="Otte J."/>
            <person name="Skaloud P."/>
            <person name="Haon M."/>
            <person name="Grisel S."/>
            <person name="Petersen M."/>
            <person name="Berrin J.G."/>
            <person name="Delaux P.M."/>
            <person name="Dal Grande F."/>
            <person name="Keller J."/>
        </authorList>
    </citation>
    <scope>NUCLEOTIDE SEQUENCE [LARGE SCALE GENOMIC DNA]</scope>
    <source>
        <strain evidence="2 3">SAG 2043</strain>
    </source>
</reference>
<comment type="caution">
    <text evidence="2">The sequence shown here is derived from an EMBL/GenBank/DDBJ whole genome shotgun (WGS) entry which is preliminary data.</text>
</comment>
<dbReference type="GO" id="GO:0016020">
    <property type="term" value="C:membrane"/>
    <property type="evidence" value="ECO:0007669"/>
    <property type="project" value="TreeGrafter"/>
</dbReference>
<keyword evidence="1" id="KW-0812">Transmembrane</keyword>
<keyword evidence="1" id="KW-0472">Membrane</keyword>
<keyword evidence="3" id="KW-1185">Reference proteome</keyword>
<evidence type="ECO:0000313" key="3">
    <source>
        <dbReference type="Proteomes" id="UP001489004"/>
    </source>
</evidence>
<feature type="transmembrane region" description="Helical" evidence="1">
    <location>
        <begin position="54"/>
        <end position="81"/>
    </location>
</feature>
<organism evidence="2 3">
    <name type="scientific">[Myrmecia] bisecta</name>
    <dbReference type="NCBI Taxonomy" id="41462"/>
    <lineage>
        <taxon>Eukaryota</taxon>
        <taxon>Viridiplantae</taxon>
        <taxon>Chlorophyta</taxon>
        <taxon>core chlorophytes</taxon>
        <taxon>Trebouxiophyceae</taxon>
        <taxon>Trebouxiales</taxon>
        <taxon>Trebouxiaceae</taxon>
        <taxon>Myrmecia</taxon>
    </lineage>
</organism>
<gene>
    <name evidence="2" type="ORF">WJX72_008950</name>
</gene>
<proteinExistence type="predicted"/>
<evidence type="ECO:0000313" key="2">
    <source>
        <dbReference type="EMBL" id="KAK9809074.1"/>
    </source>
</evidence>
<keyword evidence="1" id="KW-1133">Transmembrane helix</keyword>
<feature type="transmembrane region" description="Helical" evidence="1">
    <location>
        <begin position="219"/>
        <end position="235"/>
    </location>
</feature>
<dbReference type="AlphaFoldDB" id="A0AAW1PLX1"/>
<evidence type="ECO:0000256" key="1">
    <source>
        <dbReference type="SAM" id="Phobius"/>
    </source>
</evidence>
<accession>A0AAW1PLX1</accession>
<feature type="transmembrane region" description="Helical" evidence="1">
    <location>
        <begin position="152"/>
        <end position="176"/>
    </location>
</feature>
<dbReference type="EMBL" id="JALJOR010000011">
    <property type="protein sequence ID" value="KAK9809074.1"/>
    <property type="molecule type" value="Genomic_DNA"/>
</dbReference>
<dbReference type="PANTHER" id="PTHR13146">
    <property type="match status" value="1"/>
</dbReference>